<dbReference type="PRINTS" id="PR00463">
    <property type="entry name" value="EP450I"/>
</dbReference>
<dbReference type="InterPro" id="IPR036396">
    <property type="entry name" value="Cyt_P450_sf"/>
</dbReference>
<name>A0AAN7UXB6_9PEZI</name>
<dbReference type="AlphaFoldDB" id="A0AAN7UXB6"/>
<keyword evidence="9" id="KW-1185">Reference proteome</keyword>
<dbReference type="GO" id="GO:0005506">
    <property type="term" value="F:iron ion binding"/>
    <property type="evidence" value="ECO:0007669"/>
    <property type="project" value="InterPro"/>
</dbReference>
<evidence type="ECO:0000313" key="8">
    <source>
        <dbReference type="EMBL" id="KAK5637153.1"/>
    </source>
</evidence>
<comment type="caution">
    <text evidence="8">The sequence shown here is derived from an EMBL/GenBank/DDBJ whole genome shotgun (WGS) entry which is preliminary data.</text>
</comment>
<comment type="cofactor">
    <cofactor evidence="1 6">
        <name>heme</name>
        <dbReference type="ChEBI" id="CHEBI:30413"/>
    </cofactor>
</comment>
<dbReference type="PANTHER" id="PTHR24305">
    <property type="entry name" value="CYTOCHROME P450"/>
    <property type="match status" value="1"/>
</dbReference>
<evidence type="ECO:0008006" key="10">
    <source>
        <dbReference type="Google" id="ProtNLM"/>
    </source>
</evidence>
<dbReference type="PROSITE" id="PS00086">
    <property type="entry name" value="CYTOCHROME_P450"/>
    <property type="match status" value="1"/>
</dbReference>
<dbReference type="InterPro" id="IPR002401">
    <property type="entry name" value="Cyt_P450_E_grp-I"/>
</dbReference>
<dbReference type="GO" id="GO:0016705">
    <property type="term" value="F:oxidoreductase activity, acting on paired donors, with incorporation or reduction of molecular oxygen"/>
    <property type="evidence" value="ECO:0007669"/>
    <property type="project" value="InterPro"/>
</dbReference>
<dbReference type="InterPro" id="IPR001128">
    <property type="entry name" value="Cyt_P450"/>
</dbReference>
<accession>A0AAN7UXB6</accession>
<protein>
    <recommendedName>
        <fullName evidence="10">Cytochrome P450</fullName>
    </recommendedName>
</protein>
<dbReference type="InterPro" id="IPR017972">
    <property type="entry name" value="Cyt_P450_CS"/>
</dbReference>
<dbReference type="GO" id="GO:0020037">
    <property type="term" value="F:heme binding"/>
    <property type="evidence" value="ECO:0007669"/>
    <property type="project" value="InterPro"/>
</dbReference>
<keyword evidence="7" id="KW-0503">Monooxygenase</keyword>
<dbReference type="Proteomes" id="UP001305414">
    <property type="component" value="Unassembled WGS sequence"/>
</dbReference>
<evidence type="ECO:0000256" key="5">
    <source>
        <dbReference type="ARBA" id="ARBA00023004"/>
    </source>
</evidence>
<dbReference type="EMBL" id="JAWHQM010000093">
    <property type="protein sequence ID" value="KAK5637153.1"/>
    <property type="molecule type" value="Genomic_DNA"/>
</dbReference>
<evidence type="ECO:0000256" key="1">
    <source>
        <dbReference type="ARBA" id="ARBA00001971"/>
    </source>
</evidence>
<comment type="similarity">
    <text evidence="2 7">Belongs to the cytochrome P450 family.</text>
</comment>
<dbReference type="GO" id="GO:0004497">
    <property type="term" value="F:monooxygenase activity"/>
    <property type="evidence" value="ECO:0007669"/>
    <property type="project" value="UniProtKB-KW"/>
</dbReference>
<evidence type="ECO:0000256" key="7">
    <source>
        <dbReference type="RuleBase" id="RU000461"/>
    </source>
</evidence>
<evidence type="ECO:0000256" key="3">
    <source>
        <dbReference type="ARBA" id="ARBA00022617"/>
    </source>
</evidence>
<keyword evidence="3 6" id="KW-0349">Heme</keyword>
<evidence type="ECO:0000256" key="6">
    <source>
        <dbReference type="PIRSR" id="PIRSR602401-1"/>
    </source>
</evidence>
<dbReference type="PANTHER" id="PTHR24305:SF166">
    <property type="entry name" value="CYTOCHROME P450 12A4, MITOCHONDRIAL-RELATED"/>
    <property type="match status" value="1"/>
</dbReference>
<dbReference type="SUPFAM" id="SSF48264">
    <property type="entry name" value="Cytochrome P450"/>
    <property type="match status" value="1"/>
</dbReference>
<keyword evidence="4 6" id="KW-0479">Metal-binding</keyword>
<evidence type="ECO:0000256" key="2">
    <source>
        <dbReference type="ARBA" id="ARBA00010617"/>
    </source>
</evidence>
<organism evidence="8 9">
    <name type="scientific">Xylaria bambusicola</name>
    <dbReference type="NCBI Taxonomy" id="326684"/>
    <lineage>
        <taxon>Eukaryota</taxon>
        <taxon>Fungi</taxon>
        <taxon>Dikarya</taxon>
        <taxon>Ascomycota</taxon>
        <taxon>Pezizomycotina</taxon>
        <taxon>Sordariomycetes</taxon>
        <taxon>Xylariomycetidae</taxon>
        <taxon>Xylariales</taxon>
        <taxon>Xylariaceae</taxon>
        <taxon>Xylaria</taxon>
    </lineage>
</organism>
<dbReference type="PRINTS" id="PR00385">
    <property type="entry name" value="P450"/>
</dbReference>
<feature type="binding site" description="axial binding residue" evidence="6">
    <location>
        <position position="467"/>
    </location>
    <ligand>
        <name>heme</name>
        <dbReference type="ChEBI" id="CHEBI:30413"/>
    </ligand>
    <ligandPart>
        <name>Fe</name>
        <dbReference type="ChEBI" id="CHEBI:18248"/>
    </ligandPart>
</feature>
<evidence type="ECO:0000256" key="4">
    <source>
        <dbReference type="ARBA" id="ARBA00022723"/>
    </source>
</evidence>
<keyword evidence="5 6" id="KW-0408">Iron</keyword>
<sequence length="532" mass="60402">MIRGPHCSSMPPKLELNLFPDFQLLTPAGCVRDWTWEDKRHAFDEHGDVFLVVSPQGIICYCADAAMAFDVMNRRYDFTKPRDKYKMLEPYGPNVVTAEGSTYRFHVRMVAPSFGDNTGVNELVWQETSRQTKLLMDIWMKIAPKNLDTDINALTLAIISLAGFGKRLESVQEQSQDIPAGYEISFLSALRNTARNILPILLFPLWLMDITSYADASLAKRQLDKYLRALIQRERAKEVDDEADLMSRANLLHTVVHAIEGEESKDQAAKGSKEKKRAFTEDEVMGNLFIYMLAGYDTTANSIQYGLLMLAANPDVQSKVIAEIDQVYDEAAVEGRHVLTYNEDFAKLEYTFGYMYETFRLYPGVLLITKVCNEEQTIQLQDGETHETRDVVLPAGCRVYLSSPGVHYNRRYWEDAYELKPERWLTDKFSHQGEGELDQSGKHVVAADKTRQMRGTLLTFSDGARACLGRKFAQAEFMAFFATLLRHFRVTFADGVDLRQIKSNLEKKSAGKVVSLTPLSGFPLELKQRTPA</sequence>
<evidence type="ECO:0000313" key="9">
    <source>
        <dbReference type="Proteomes" id="UP001305414"/>
    </source>
</evidence>
<dbReference type="Gene3D" id="1.10.630.10">
    <property type="entry name" value="Cytochrome P450"/>
    <property type="match status" value="1"/>
</dbReference>
<dbReference type="CDD" id="cd11070">
    <property type="entry name" value="CYP56-like"/>
    <property type="match status" value="1"/>
</dbReference>
<dbReference type="InterPro" id="IPR050121">
    <property type="entry name" value="Cytochrome_P450_monoxygenase"/>
</dbReference>
<keyword evidence="7" id="KW-0560">Oxidoreductase</keyword>
<reference evidence="8 9" key="1">
    <citation type="submission" date="2023-10" db="EMBL/GenBank/DDBJ databases">
        <title>Draft genome sequence of Xylaria bambusicola isolate GMP-LS, the root and basal stem rot pathogen of sugarcane in Indonesia.</title>
        <authorList>
            <person name="Selvaraj P."/>
            <person name="Muralishankar V."/>
            <person name="Muruganantham S."/>
            <person name="Sp S."/>
            <person name="Haryani S."/>
            <person name="Lau K.J.X."/>
            <person name="Naqvi N.I."/>
        </authorList>
    </citation>
    <scope>NUCLEOTIDE SEQUENCE [LARGE SCALE GENOMIC DNA]</scope>
    <source>
        <strain evidence="8">GMP-LS</strain>
    </source>
</reference>
<gene>
    <name evidence="8" type="ORF">RRF57_012865</name>
</gene>
<proteinExistence type="inferred from homology"/>
<dbReference type="Pfam" id="PF00067">
    <property type="entry name" value="p450"/>
    <property type="match status" value="1"/>
</dbReference>